<organism evidence="1 2">
    <name type="scientific">Phrynocephalus forsythii</name>
    <dbReference type="NCBI Taxonomy" id="171643"/>
    <lineage>
        <taxon>Eukaryota</taxon>
        <taxon>Metazoa</taxon>
        <taxon>Chordata</taxon>
        <taxon>Craniata</taxon>
        <taxon>Vertebrata</taxon>
        <taxon>Euteleostomi</taxon>
        <taxon>Lepidosauria</taxon>
        <taxon>Squamata</taxon>
        <taxon>Bifurcata</taxon>
        <taxon>Unidentata</taxon>
        <taxon>Episquamata</taxon>
        <taxon>Toxicofera</taxon>
        <taxon>Iguania</taxon>
        <taxon>Acrodonta</taxon>
        <taxon>Agamidae</taxon>
        <taxon>Agaminae</taxon>
        <taxon>Phrynocephalus</taxon>
    </lineage>
</organism>
<accession>A0A9Q1AW07</accession>
<comment type="caution">
    <text evidence="1">The sequence shown here is derived from an EMBL/GenBank/DDBJ whole genome shotgun (WGS) entry which is preliminary data.</text>
</comment>
<name>A0A9Q1AW07_9SAUR</name>
<proteinExistence type="predicted"/>
<reference evidence="1" key="1">
    <citation type="journal article" date="2023" name="DNA Res.">
        <title>Chromosome-level genome assembly of Phrynocephalus forsythii using third-generation DNA sequencing and Hi-C analysis.</title>
        <authorList>
            <person name="Qi Y."/>
            <person name="Zhao W."/>
            <person name="Zhao Y."/>
            <person name="Niu C."/>
            <person name="Cao S."/>
            <person name="Zhang Y."/>
        </authorList>
    </citation>
    <scope>NUCLEOTIDE SEQUENCE</scope>
    <source>
        <tissue evidence="1">Muscle</tissue>
    </source>
</reference>
<keyword evidence="2" id="KW-1185">Reference proteome</keyword>
<evidence type="ECO:0000313" key="1">
    <source>
        <dbReference type="EMBL" id="KAJ7314128.1"/>
    </source>
</evidence>
<sequence length="94" mass="10440">MADCPSSLGSMGPVAVLPRCIRFRVEPTLGGENARFPDHQAGEFLCFDSCPKNENAVFPGDFMIVERIITALHRRGKNNISRVVGDHRRKAMKV</sequence>
<evidence type="ECO:0000313" key="2">
    <source>
        <dbReference type="Proteomes" id="UP001142489"/>
    </source>
</evidence>
<dbReference type="EMBL" id="JAPFRF010000012">
    <property type="protein sequence ID" value="KAJ7314128.1"/>
    <property type="molecule type" value="Genomic_DNA"/>
</dbReference>
<dbReference type="AlphaFoldDB" id="A0A9Q1AW07"/>
<gene>
    <name evidence="1" type="ORF">JRQ81_006066</name>
</gene>
<protein>
    <submittedName>
        <fullName evidence="1">Uncharacterized protein</fullName>
    </submittedName>
</protein>
<dbReference type="Proteomes" id="UP001142489">
    <property type="component" value="Unassembled WGS sequence"/>
</dbReference>